<reference evidence="2" key="1">
    <citation type="submission" date="2013-08" db="EMBL/GenBank/DDBJ databases">
        <authorList>
            <person name="Mendez C."/>
            <person name="Richter M."/>
            <person name="Ferrer M."/>
            <person name="Sanchez J."/>
        </authorList>
    </citation>
    <scope>NUCLEOTIDE SEQUENCE</scope>
</reference>
<protein>
    <submittedName>
        <fullName evidence="2">Drug resistance transporter, EmrB/QacA subfamily</fullName>
    </submittedName>
</protein>
<gene>
    <name evidence="2" type="ORF">B1A_19494</name>
</gene>
<evidence type="ECO:0000256" key="1">
    <source>
        <dbReference type="SAM" id="Phobius"/>
    </source>
</evidence>
<evidence type="ECO:0000313" key="2">
    <source>
        <dbReference type="EMBL" id="EQD32463.1"/>
    </source>
</evidence>
<accession>T0YHB6</accession>
<sequence length="60" mass="6518">MVTHASGSLMGDSPHYRWWALGVVMLSLFLPVLDTTIVNVALPYTDGESRIPTRTRSGGS</sequence>
<keyword evidence="1" id="KW-0812">Transmembrane</keyword>
<keyword evidence="1" id="KW-0472">Membrane</keyword>
<organism evidence="2">
    <name type="scientific">mine drainage metagenome</name>
    <dbReference type="NCBI Taxonomy" id="410659"/>
    <lineage>
        <taxon>unclassified sequences</taxon>
        <taxon>metagenomes</taxon>
        <taxon>ecological metagenomes</taxon>
    </lineage>
</organism>
<name>T0YHB6_9ZZZZ</name>
<dbReference type="AlphaFoldDB" id="T0YHB6"/>
<feature type="transmembrane region" description="Helical" evidence="1">
    <location>
        <begin position="18"/>
        <end position="42"/>
    </location>
</feature>
<reference evidence="2" key="2">
    <citation type="journal article" date="2014" name="ISME J.">
        <title>Microbial stratification in low pH oxic and suboxic macroscopic growths along an acid mine drainage.</title>
        <authorList>
            <person name="Mendez-Garcia C."/>
            <person name="Mesa V."/>
            <person name="Sprenger R.R."/>
            <person name="Richter M."/>
            <person name="Diez M.S."/>
            <person name="Solano J."/>
            <person name="Bargiela R."/>
            <person name="Golyshina O.V."/>
            <person name="Manteca A."/>
            <person name="Ramos J.L."/>
            <person name="Gallego J.R."/>
            <person name="Llorente I."/>
            <person name="Martins Dos Santos V.A."/>
            <person name="Jensen O.N."/>
            <person name="Pelaez A.I."/>
            <person name="Sanchez J."/>
            <person name="Ferrer M."/>
        </authorList>
    </citation>
    <scope>NUCLEOTIDE SEQUENCE</scope>
</reference>
<keyword evidence="1" id="KW-1133">Transmembrane helix</keyword>
<proteinExistence type="predicted"/>
<dbReference type="EMBL" id="AUZX01014382">
    <property type="protein sequence ID" value="EQD32463.1"/>
    <property type="molecule type" value="Genomic_DNA"/>
</dbReference>
<feature type="non-terminal residue" evidence="2">
    <location>
        <position position="60"/>
    </location>
</feature>
<comment type="caution">
    <text evidence="2">The sequence shown here is derived from an EMBL/GenBank/DDBJ whole genome shotgun (WGS) entry which is preliminary data.</text>
</comment>